<proteinExistence type="predicted"/>
<reference evidence="1 2" key="1">
    <citation type="submission" date="2016-03" db="EMBL/GenBank/DDBJ databases">
        <title>Complete genome sequence of Shewanella psychrophila WP2, a deep sea bacterium isolated from west Pacific sediment.</title>
        <authorList>
            <person name="Xu G."/>
            <person name="Jian H."/>
        </authorList>
    </citation>
    <scope>NUCLEOTIDE SEQUENCE [LARGE SCALE GENOMIC DNA]</scope>
    <source>
        <strain evidence="1 2">WP2</strain>
    </source>
</reference>
<dbReference type="RefSeq" id="WP_077755012.1">
    <property type="nucleotide sequence ID" value="NZ_CP014782.1"/>
</dbReference>
<organism evidence="1 2">
    <name type="scientific">Shewanella psychrophila</name>
    <dbReference type="NCBI Taxonomy" id="225848"/>
    <lineage>
        <taxon>Bacteria</taxon>
        <taxon>Pseudomonadati</taxon>
        <taxon>Pseudomonadota</taxon>
        <taxon>Gammaproteobacteria</taxon>
        <taxon>Alteromonadales</taxon>
        <taxon>Shewanellaceae</taxon>
        <taxon>Shewanella</taxon>
    </lineage>
</organism>
<sequence>MFKQIKKTFNNPRQIMKVTKVNIDGTLTVSSASGGSINAIGTGNINTWVYVQEGRILGVAATLPHSSIEV</sequence>
<dbReference type="KEGG" id="spsw:Sps_05118"/>
<protein>
    <submittedName>
        <fullName evidence="1">Uncharacterized protein</fullName>
    </submittedName>
</protein>
<dbReference type="Proteomes" id="UP000189545">
    <property type="component" value="Chromosome"/>
</dbReference>
<accession>A0A1S6HX90</accession>
<dbReference type="AlphaFoldDB" id="A0A1S6HX90"/>
<keyword evidence="2" id="KW-1185">Reference proteome</keyword>
<evidence type="ECO:0000313" key="1">
    <source>
        <dbReference type="EMBL" id="AQS40187.1"/>
    </source>
</evidence>
<evidence type="ECO:0000313" key="2">
    <source>
        <dbReference type="Proteomes" id="UP000189545"/>
    </source>
</evidence>
<dbReference type="EMBL" id="CP014782">
    <property type="protein sequence ID" value="AQS40187.1"/>
    <property type="molecule type" value="Genomic_DNA"/>
</dbReference>
<gene>
    <name evidence="1" type="ORF">Sps_05118</name>
</gene>
<name>A0A1S6HX90_9GAMM</name>
<dbReference type="STRING" id="225848.Sps_05118"/>